<gene>
    <name evidence="9" type="ORF">SAMN05444374_11033</name>
</gene>
<dbReference type="SUPFAM" id="SSF53822">
    <property type="entry name" value="Periplasmic binding protein-like I"/>
    <property type="match status" value="1"/>
</dbReference>
<keyword evidence="4 7" id="KW-0732">Signal</keyword>
<evidence type="ECO:0000313" key="9">
    <source>
        <dbReference type="EMBL" id="SFA55867.1"/>
    </source>
</evidence>
<keyword evidence="5" id="KW-0472">Membrane</keyword>
<accession>A0A1I0TW14</accession>
<protein>
    <submittedName>
        <fullName evidence="9">Nucleoside-binding protein</fullName>
    </submittedName>
</protein>
<dbReference type="Gene3D" id="3.40.50.2300">
    <property type="match status" value="2"/>
</dbReference>
<comment type="similarity">
    <text evidence="2">Belongs to the BMP lipoprotein family.</text>
</comment>
<proteinExistence type="inferred from homology"/>
<keyword evidence="3" id="KW-1003">Cell membrane</keyword>
<evidence type="ECO:0000313" key="10">
    <source>
        <dbReference type="Proteomes" id="UP000182054"/>
    </source>
</evidence>
<evidence type="ECO:0000256" key="6">
    <source>
        <dbReference type="ARBA" id="ARBA00023288"/>
    </source>
</evidence>
<evidence type="ECO:0000259" key="8">
    <source>
        <dbReference type="Pfam" id="PF02608"/>
    </source>
</evidence>
<sequence length="364" mass="37617">MPKTLSTLSARSRVPALAGVSALSLLAAACGAAPEESGNGGAASGDFKPCMVSDSGGFDDRSFNQLSFEGLQKASEDAGLEPITVQSNSPTDYTPNLNNLVDQGCGLIVTVGFALADATKQAAEQNPDVNFAIVDDNSIELDNVKPLTYDMAQSAFLAGYAAASFSTTGVVGTFGGSQFPTVTIFMDGFADGVQYFNEQKNRDVRVIGWDVAAQNGSFTGGFEANEVAKNTAQGLIDQNADVIFPVGGPIYQSAAQAIRDTNRPVALIGADADVYVSDPTVADLVLTSVTKGLATSTEEVVTTAADGSFDNTPYVGTLENEGVGIAPFHDFESRVDPALQGELDAIRAGIVDGSIEVVSPSSPN</sequence>
<dbReference type="PANTHER" id="PTHR34296">
    <property type="entry name" value="TRANSCRIPTIONAL ACTIVATOR PROTEIN MED"/>
    <property type="match status" value="1"/>
</dbReference>
<evidence type="ECO:0000256" key="5">
    <source>
        <dbReference type="ARBA" id="ARBA00023136"/>
    </source>
</evidence>
<keyword evidence="6" id="KW-0449">Lipoprotein</keyword>
<feature type="signal peptide" evidence="7">
    <location>
        <begin position="1"/>
        <end position="32"/>
    </location>
</feature>
<name>A0A1I0TW14_9NOCA</name>
<dbReference type="GO" id="GO:0005886">
    <property type="term" value="C:plasma membrane"/>
    <property type="evidence" value="ECO:0007669"/>
    <property type="project" value="UniProtKB-SubCell"/>
</dbReference>
<evidence type="ECO:0000256" key="1">
    <source>
        <dbReference type="ARBA" id="ARBA00004193"/>
    </source>
</evidence>
<dbReference type="EMBL" id="FOJN01000010">
    <property type="protein sequence ID" value="SFA55867.1"/>
    <property type="molecule type" value="Genomic_DNA"/>
</dbReference>
<dbReference type="InterPro" id="IPR003760">
    <property type="entry name" value="PnrA-like"/>
</dbReference>
<feature type="domain" description="ABC transporter substrate-binding protein PnrA-like" evidence="8">
    <location>
        <begin position="50"/>
        <end position="333"/>
    </location>
</feature>
<evidence type="ECO:0000256" key="4">
    <source>
        <dbReference type="ARBA" id="ARBA00022729"/>
    </source>
</evidence>
<dbReference type="RefSeq" id="WP_211267490.1">
    <property type="nucleotide sequence ID" value="NZ_FOJN01000010.1"/>
</dbReference>
<dbReference type="GeneID" id="85486475"/>
<feature type="chain" id="PRO_5010318506" evidence="7">
    <location>
        <begin position="33"/>
        <end position="364"/>
    </location>
</feature>
<reference evidence="9 10" key="1">
    <citation type="submission" date="2016-10" db="EMBL/GenBank/DDBJ databases">
        <authorList>
            <person name="de Groot N.N."/>
        </authorList>
    </citation>
    <scope>NUCLEOTIDE SEQUENCE [LARGE SCALE GENOMIC DNA]</scope>
    <source>
        <strain evidence="9 10">DSM 44908</strain>
    </source>
</reference>
<evidence type="ECO:0000256" key="7">
    <source>
        <dbReference type="SAM" id="SignalP"/>
    </source>
</evidence>
<dbReference type="PROSITE" id="PS51257">
    <property type="entry name" value="PROKAR_LIPOPROTEIN"/>
    <property type="match status" value="1"/>
</dbReference>
<dbReference type="InterPro" id="IPR050957">
    <property type="entry name" value="BMP_lipoprotein"/>
</dbReference>
<organism evidence="9 10">
    <name type="scientific">Rhodococcoides kroppenstedtii</name>
    <dbReference type="NCBI Taxonomy" id="293050"/>
    <lineage>
        <taxon>Bacteria</taxon>
        <taxon>Bacillati</taxon>
        <taxon>Actinomycetota</taxon>
        <taxon>Actinomycetes</taxon>
        <taxon>Mycobacteriales</taxon>
        <taxon>Nocardiaceae</taxon>
        <taxon>Rhodococcoides</taxon>
    </lineage>
</organism>
<dbReference type="PANTHER" id="PTHR34296:SF2">
    <property type="entry name" value="ABC TRANSPORTER GUANOSINE-BINDING PROTEIN NUPN"/>
    <property type="match status" value="1"/>
</dbReference>
<dbReference type="InterPro" id="IPR028082">
    <property type="entry name" value="Peripla_BP_I"/>
</dbReference>
<dbReference type="CDD" id="cd06354">
    <property type="entry name" value="PBP1_PrnA-like"/>
    <property type="match status" value="1"/>
</dbReference>
<dbReference type="AlphaFoldDB" id="A0A1I0TW14"/>
<evidence type="ECO:0000256" key="3">
    <source>
        <dbReference type="ARBA" id="ARBA00022475"/>
    </source>
</evidence>
<dbReference type="Pfam" id="PF02608">
    <property type="entry name" value="Bmp"/>
    <property type="match status" value="1"/>
</dbReference>
<comment type="subcellular location">
    <subcellularLocation>
        <location evidence="1">Cell membrane</location>
        <topology evidence="1">Lipid-anchor</topology>
    </subcellularLocation>
</comment>
<dbReference type="Proteomes" id="UP000182054">
    <property type="component" value="Unassembled WGS sequence"/>
</dbReference>
<evidence type="ECO:0000256" key="2">
    <source>
        <dbReference type="ARBA" id="ARBA00008610"/>
    </source>
</evidence>